<dbReference type="Proteomes" id="UP000649617">
    <property type="component" value="Unassembled WGS sequence"/>
</dbReference>
<evidence type="ECO:0000313" key="2">
    <source>
        <dbReference type="EMBL" id="CAE7330550.1"/>
    </source>
</evidence>
<feature type="compositionally biased region" description="Low complexity" evidence="1">
    <location>
        <begin position="84"/>
        <end position="105"/>
    </location>
</feature>
<accession>A0A812NWX5</accession>
<keyword evidence="3" id="KW-1185">Reference proteome</keyword>
<feature type="compositionally biased region" description="Low complexity" evidence="1">
    <location>
        <begin position="37"/>
        <end position="47"/>
    </location>
</feature>
<dbReference type="EMBL" id="CAJNIZ010012169">
    <property type="protein sequence ID" value="CAE7330550.1"/>
    <property type="molecule type" value="Genomic_DNA"/>
</dbReference>
<protein>
    <submittedName>
        <fullName evidence="2">PHO91 protein</fullName>
    </submittedName>
</protein>
<dbReference type="OrthoDB" id="446512at2759"/>
<feature type="compositionally biased region" description="Polar residues" evidence="1">
    <location>
        <begin position="48"/>
        <end position="57"/>
    </location>
</feature>
<proteinExistence type="predicted"/>
<organism evidence="2 3">
    <name type="scientific">Symbiodinium pilosum</name>
    <name type="common">Dinoflagellate</name>
    <dbReference type="NCBI Taxonomy" id="2952"/>
    <lineage>
        <taxon>Eukaryota</taxon>
        <taxon>Sar</taxon>
        <taxon>Alveolata</taxon>
        <taxon>Dinophyceae</taxon>
        <taxon>Suessiales</taxon>
        <taxon>Symbiodiniaceae</taxon>
        <taxon>Symbiodinium</taxon>
    </lineage>
</organism>
<gene>
    <name evidence="2" type="primary">PHO91</name>
    <name evidence="2" type="ORF">SPIL2461_LOCUS7669</name>
</gene>
<evidence type="ECO:0000313" key="3">
    <source>
        <dbReference type="Proteomes" id="UP000649617"/>
    </source>
</evidence>
<evidence type="ECO:0000256" key="1">
    <source>
        <dbReference type="SAM" id="MobiDB-lite"/>
    </source>
</evidence>
<feature type="region of interest" description="Disordered" evidence="1">
    <location>
        <begin position="23"/>
        <end position="155"/>
    </location>
</feature>
<sequence>ATPVGALARLWGDEPRREELVISSALAPGGPPRAHGHSAASGAAQASWNRRSLSPQRSPAAPPPLFIRAQDAAQGSETPRTHFQDSPSPSRAQSRQQSSRCIRPSATPSRMGFPDPKSPPADYRPVRQGSMSPARAARQTIVPPSKEVSKEAPKEEEDLIHQHVLYILRKNPDVSKSRKVQQVTQGVYLVDGHEVNIEWRHSREPGKRGCPVVVDGPMRQPLIDYLRFSEENKEYDTETVACTTSLHQVPKDQRMTFDDKHKQYSRLEAMKVAKEQACIREQAADYLLDGKQVPDDLVRRYNKALRSKIRWGPRGYGYGWVAFASALAQVLERRISHCPRRLADTDSLVCWTIQRDAAKSEAFCCCCCS</sequence>
<feature type="non-terminal residue" evidence="2">
    <location>
        <position position="1"/>
    </location>
</feature>
<reference evidence="2" key="1">
    <citation type="submission" date="2021-02" db="EMBL/GenBank/DDBJ databases">
        <authorList>
            <person name="Dougan E. K."/>
            <person name="Rhodes N."/>
            <person name="Thang M."/>
            <person name="Chan C."/>
        </authorList>
    </citation>
    <scope>NUCLEOTIDE SEQUENCE</scope>
</reference>
<comment type="caution">
    <text evidence="2">The sequence shown here is derived from an EMBL/GenBank/DDBJ whole genome shotgun (WGS) entry which is preliminary data.</text>
</comment>
<dbReference type="AlphaFoldDB" id="A0A812NWX5"/>
<name>A0A812NWX5_SYMPI</name>